<name>A0A0R2B1E0_9LACO</name>
<dbReference type="InterPro" id="IPR050638">
    <property type="entry name" value="AA-Vitamin_Transporters"/>
</dbReference>
<dbReference type="Proteomes" id="UP000051612">
    <property type="component" value="Unassembled WGS sequence"/>
</dbReference>
<dbReference type="PANTHER" id="PTHR32322">
    <property type="entry name" value="INNER MEMBRANE TRANSPORTER"/>
    <property type="match status" value="1"/>
</dbReference>
<evidence type="ECO:0000256" key="7">
    <source>
        <dbReference type="SAM" id="Phobius"/>
    </source>
</evidence>
<comment type="similarity">
    <text evidence="2">Belongs to the EamA transporter family.</text>
</comment>
<evidence type="ECO:0000256" key="4">
    <source>
        <dbReference type="ARBA" id="ARBA00022692"/>
    </source>
</evidence>
<dbReference type="RefSeq" id="WP_056960543.1">
    <property type="nucleotide sequence ID" value="NZ_AYYN01000176.1"/>
</dbReference>
<dbReference type="PATRIC" id="fig|1423772.3.peg.1949"/>
<evidence type="ECO:0000259" key="8">
    <source>
        <dbReference type="Pfam" id="PF00892"/>
    </source>
</evidence>
<keyword evidence="3" id="KW-1003">Cell membrane</keyword>
<keyword evidence="6 7" id="KW-0472">Membrane</keyword>
<evidence type="ECO:0000313" key="10">
    <source>
        <dbReference type="Proteomes" id="UP000051612"/>
    </source>
</evidence>
<feature type="transmembrane region" description="Helical" evidence="7">
    <location>
        <begin position="155"/>
        <end position="177"/>
    </location>
</feature>
<sequence>MTKQQKLWTLLTILSTFLWGVSGLFAKFIFELEPKLTPLLLSQIRMLGGGLVLLALASYKKEAPLALWQNKQSAKTAIAYGLGGIIPVQFCYFMAIKLGDASIATILQFVGPFFIILYLVVFQKQRPRRIEVISALVAFLGVALLATHGDLTQLAITPAVLIWGLLSAVGGAANTLIPRSLLQHYSSTAVTGWGLLIAGIGLTVIHPSFESFSVTFELVLLVLAVVVLGTIIPFQLFTNALKYIRPTTASMLDAFEPIAATIGSIIFFGLQLSGADLLGSFLVIIAVLALNWRPRKKKFTNNV</sequence>
<evidence type="ECO:0000256" key="1">
    <source>
        <dbReference type="ARBA" id="ARBA00004651"/>
    </source>
</evidence>
<keyword evidence="4 7" id="KW-0812">Transmembrane</keyword>
<dbReference type="SUPFAM" id="SSF103481">
    <property type="entry name" value="Multidrug resistance efflux transporter EmrE"/>
    <property type="match status" value="2"/>
</dbReference>
<evidence type="ECO:0000256" key="3">
    <source>
        <dbReference type="ARBA" id="ARBA00022475"/>
    </source>
</evidence>
<dbReference type="PANTHER" id="PTHR32322:SF18">
    <property type="entry name" value="S-ADENOSYLMETHIONINE_S-ADENOSYLHOMOCYSTEINE TRANSPORTER"/>
    <property type="match status" value="1"/>
</dbReference>
<dbReference type="InterPro" id="IPR000620">
    <property type="entry name" value="EamA_dom"/>
</dbReference>
<evidence type="ECO:0000256" key="2">
    <source>
        <dbReference type="ARBA" id="ARBA00007362"/>
    </source>
</evidence>
<dbReference type="EMBL" id="AYYN01000176">
    <property type="protein sequence ID" value="KRM70299.1"/>
    <property type="molecule type" value="Genomic_DNA"/>
</dbReference>
<dbReference type="AlphaFoldDB" id="A0A0R2B1E0"/>
<dbReference type="InterPro" id="IPR037185">
    <property type="entry name" value="EmrE-like"/>
</dbReference>
<feature type="transmembrane region" description="Helical" evidence="7">
    <location>
        <begin position="36"/>
        <end position="56"/>
    </location>
</feature>
<feature type="transmembrane region" description="Helical" evidence="7">
    <location>
        <begin position="218"/>
        <end position="237"/>
    </location>
</feature>
<keyword evidence="5 7" id="KW-1133">Transmembrane helix</keyword>
<evidence type="ECO:0000256" key="6">
    <source>
        <dbReference type="ARBA" id="ARBA00023136"/>
    </source>
</evidence>
<dbReference type="GO" id="GO:0005886">
    <property type="term" value="C:plasma membrane"/>
    <property type="evidence" value="ECO:0007669"/>
    <property type="project" value="UniProtKB-SubCell"/>
</dbReference>
<feature type="transmembrane region" description="Helical" evidence="7">
    <location>
        <begin position="274"/>
        <end position="292"/>
    </location>
</feature>
<feature type="transmembrane region" description="Helical" evidence="7">
    <location>
        <begin position="132"/>
        <end position="149"/>
    </location>
</feature>
<feature type="domain" description="EamA" evidence="8">
    <location>
        <begin position="7"/>
        <end position="146"/>
    </location>
</feature>
<feature type="domain" description="EamA" evidence="8">
    <location>
        <begin position="161"/>
        <end position="291"/>
    </location>
</feature>
<dbReference type="Gene3D" id="1.10.3730.20">
    <property type="match status" value="1"/>
</dbReference>
<gene>
    <name evidence="9" type="ORF">FC48_GL001827</name>
</gene>
<feature type="transmembrane region" description="Helical" evidence="7">
    <location>
        <begin position="249"/>
        <end position="268"/>
    </location>
</feature>
<feature type="transmembrane region" description="Helical" evidence="7">
    <location>
        <begin position="77"/>
        <end position="95"/>
    </location>
</feature>
<organism evidence="9 10">
    <name type="scientific">Ligilactobacillus murinus DSM 20452 = NBRC 14221</name>
    <dbReference type="NCBI Taxonomy" id="1423772"/>
    <lineage>
        <taxon>Bacteria</taxon>
        <taxon>Bacillati</taxon>
        <taxon>Bacillota</taxon>
        <taxon>Bacilli</taxon>
        <taxon>Lactobacillales</taxon>
        <taxon>Lactobacillaceae</taxon>
        <taxon>Ligilactobacillus</taxon>
    </lineage>
</organism>
<comment type="subcellular location">
    <subcellularLocation>
        <location evidence="1">Cell membrane</location>
        <topology evidence="1">Multi-pass membrane protein</topology>
    </subcellularLocation>
</comment>
<accession>A0A0R2B1E0</accession>
<comment type="caution">
    <text evidence="9">The sequence shown here is derived from an EMBL/GenBank/DDBJ whole genome shotgun (WGS) entry which is preliminary data.</text>
</comment>
<evidence type="ECO:0000256" key="5">
    <source>
        <dbReference type="ARBA" id="ARBA00022989"/>
    </source>
</evidence>
<protein>
    <submittedName>
        <fullName evidence="9">Drug metabolite exporter family protein</fullName>
    </submittedName>
</protein>
<dbReference type="Pfam" id="PF00892">
    <property type="entry name" value="EamA"/>
    <property type="match status" value="2"/>
</dbReference>
<feature type="transmembrane region" description="Helical" evidence="7">
    <location>
        <begin position="189"/>
        <end position="206"/>
    </location>
</feature>
<proteinExistence type="inferred from homology"/>
<evidence type="ECO:0000313" key="9">
    <source>
        <dbReference type="EMBL" id="KRM70299.1"/>
    </source>
</evidence>
<reference evidence="9 10" key="1">
    <citation type="journal article" date="2015" name="Genome Announc.">
        <title>Expanding the biotechnology potential of lactobacilli through comparative genomics of 213 strains and associated genera.</title>
        <authorList>
            <person name="Sun Z."/>
            <person name="Harris H.M."/>
            <person name="McCann A."/>
            <person name="Guo C."/>
            <person name="Argimon S."/>
            <person name="Zhang W."/>
            <person name="Yang X."/>
            <person name="Jeffery I.B."/>
            <person name="Cooney J.C."/>
            <person name="Kagawa T.F."/>
            <person name="Liu W."/>
            <person name="Song Y."/>
            <person name="Salvetti E."/>
            <person name="Wrobel A."/>
            <person name="Rasinkangas P."/>
            <person name="Parkhill J."/>
            <person name="Rea M.C."/>
            <person name="O'Sullivan O."/>
            <person name="Ritari J."/>
            <person name="Douillard F.P."/>
            <person name="Paul Ross R."/>
            <person name="Yang R."/>
            <person name="Briner A.E."/>
            <person name="Felis G.E."/>
            <person name="de Vos W.M."/>
            <person name="Barrangou R."/>
            <person name="Klaenhammer T.R."/>
            <person name="Caufield P.W."/>
            <person name="Cui Y."/>
            <person name="Zhang H."/>
            <person name="O'Toole P.W."/>
        </authorList>
    </citation>
    <scope>NUCLEOTIDE SEQUENCE [LARGE SCALE GENOMIC DNA]</scope>
    <source>
        <strain evidence="9 10">DSM 20452</strain>
    </source>
</reference>
<feature type="transmembrane region" description="Helical" evidence="7">
    <location>
        <begin position="101"/>
        <end position="120"/>
    </location>
</feature>